<comment type="caution">
    <text evidence="1">The sequence shown here is derived from an EMBL/GenBank/DDBJ whole genome shotgun (WGS) entry which is preliminary data.</text>
</comment>
<dbReference type="Proteomes" id="UP001055879">
    <property type="component" value="Linkage Group LG03"/>
</dbReference>
<evidence type="ECO:0000313" key="2">
    <source>
        <dbReference type="Proteomes" id="UP001055879"/>
    </source>
</evidence>
<evidence type="ECO:0000313" key="1">
    <source>
        <dbReference type="EMBL" id="KAI3746188.1"/>
    </source>
</evidence>
<gene>
    <name evidence="1" type="ORF">L6452_08612</name>
</gene>
<name>A0ACB9DI75_ARCLA</name>
<keyword evidence="2" id="KW-1185">Reference proteome</keyword>
<sequence>MKSIVGGGGDKLVTAGVVKGNYDPLANDPDKLAGTFVNYCLITEELVRPTFTFAKCGRGFGFTHSVELILILQ</sequence>
<protein>
    <submittedName>
        <fullName evidence="1">Uncharacterized protein</fullName>
    </submittedName>
</protein>
<proteinExistence type="predicted"/>
<accession>A0ACB9DI75</accession>
<reference evidence="2" key="1">
    <citation type="journal article" date="2022" name="Mol. Ecol. Resour.">
        <title>The genomes of chicory, endive, great burdock and yacon provide insights into Asteraceae palaeo-polyploidization history and plant inulin production.</title>
        <authorList>
            <person name="Fan W."/>
            <person name="Wang S."/>
            <person name="Wang H."/>
            <person name="Wang A."/>
            <person name="Jiang F."/>
            <person name="Liu H."/>
            <person name="Zhao H."/>
            <person name="Xu D."/>
            <person name="Zhang Y."/>
        </authorList>
    </citation>
    <scope>NUCLEOTIDE SEQUENCE [LARGE SCALE GENOMIC DNA]</scope>
    <source>
        <strain evidence="2">cv. Niubang</strain>
    </source>
</reference>
<organism evidence="1 2">
    <name type="scientific">Arctium lappa</name>
    <name type="common">Greater burdock</name>
    <name type="synonym">Lappa major</name>
    <dbReference type="NCBI Taxonomy" id="4217"/>
    <lineage>
        <taxon>Eukaryota</taxon>
        <taxon>Viridiplantae</taxon>
        <taxon>Streptophyta</taxon>
        <taxon>Embryophyta</taxon>
        <taxon>Tracheophyta</taxon>
        <taxon>Spermatophyta</taxon>
        <taxon>Magnoliopsida</taxon>
        <taxon>eudicotyledons</taxon>
        <taxon>Gunneridae</taxon>
        <taxon>Pentapetalae</taxon>
        <taxon>asterids</taxon>
        <taxon>campanulids</taxon>
        <taxon>Asterales</taxon>
        <taxon>Asteraceae</taxon>
        <taxon>Carduoideae</taxon>
        <taxon>Cardueae</taxon>
        <taxon>Arctiinae</taxon>
        <taxon>Arctium</taxon>
    </lineage>
</organism>
<dbReference type="EMBL" id="CM042049">
    <property type="protein sequence ID" value="KAI3746188.1"/>
    <property type="molecule type" value="Genomic_DNA"/>
</dbReference>
<reference evidence="1 2" key="2">
    <citation type="journal article" date="2022" name="Mol. Ecol. Resour.">
        <title>The genomes of chicory, endive, great burdock and yacon provide insights into Asteraceae paleo-polyploidization history and plant inulin production.</title>
        <authorList>
            <person name="Fan W."/>
            <person name="Wang S."/>
            <person name="Wang H."/>
            <person name="Wang A."/>
            <person name="Jiang F."/>
            <person name="Liu H."/>
            <person name="Zhao H."/>
            <person name="Xu D."/>
            <person name="Zhang Y."/>
        </authorList>
    </citation>
    <scope>NUCLEOTIDE SEQUENCE [LARGE SCALE GENOMIC DNA]</scope>
    <source>
        <strain evidence="2">cv. Niubang</strain>
    </source>
</reference>